<feature type="region of interest" description="Disordered" evidence="1">
    <location>
        <begin position="343"/>
        <end position="366"/>
    </location>
</feature>
<dbReference type="OrthoDB" id="7019976at2"/>
<accession>A0A845LCD5</accession>
<feature type="compositionally biased region" description="Basic and acidic residues" evidence="1">
    <location>
        <begin position="344"/>
        <end position="355"/>
    </location>
</feature>
<reference evidence="3 4" key="1">
    <citation type="submission" date="2020-01" db="EMBL/GenBank/DDBJ databases">
        <title>Whole genome sequence of Heliobacterium gestii DSM 11169.</title>
        <authorList>
            <person name="Kyndt J.A."/>
            <person name="Meyer T.E."/>
        </authorList>
    </citation>
    <scope>NUCLEOTIDE SEQUENCE [LARGE SCALE GENOMIC DNA]</scope>
    <source>
        <strain evidence="3 4">DSM 11169</strain>
    </source>
</reference>
<evidence type="ECO:0000259" key="2">
    <source>
        <dbReference type="Pfam" id="PF13524"/>
    </source>
</evidence>
<keyword evidence="3" id="KW-0808">Transferase</keyword>
<name>A0A845LCD5_HELGE</name>
<feature type="domain" description="Spore protein YkvP/CgeB glycosyl transferase-like" evidence="2">
    <location>
        <begin position="193"/>
        <end position="334"/>
    </location>
</feature>
<keyword evidence="4" id="KW-1185">Reference proteome</keyword>
<dbReference type="Pfam" id="PF13524">
    <property type="entry name" value="Glyco_trans_1_2"/>
    <property type="match status" value="1"/>
</dbReference>
<dbReference type="EMBL" id="WXEX01000006">
    <property type="protein sequence ID" value="MZP43014.1"/>
    <property type="molecule type" value="Genomic_DNA"/>
</dbReference>
<evidence type="ECO:0000313" key="3">
    <source>
        <dbReference type="EMBL" id="MZP43014.1"/>
    </source>
</evidence>
<evidence type="ECO:0000256" key="1">
    <source>
        <dbReference type="SAM" id="MobiDB-lite"/>
    </source>
</evidence>
<gene>
    <name evidence="3" type="ORF">GTO89_08195</name>
</gene>
<dbReference type="GO" id="GO:0016740">
    <property type="term" value="F:transferase activity"/>
    <property type="evidence" value="ECO:0007669"/>
    <property type="project" value="UniProtKB-KW"/>
</dbReference>
<proteinExistence type="predicted"/>
<dbReference type="Proteomes" id="UP000471031">
    <property type="component" value="Unassembled WGS sequence"/>
</dbReference>
<dbReference type="SUPFAM" id="SSF53756">
    <property type="entry name" value="UDP-Glycosyltransferase/glycogen phosphorylase"/>
    <property type="match status" value="1"/>
</dbReference>
<protein>
    <submittedName>
        <fullName evidence="3">Glycosyltransferase</fullName>
    </submittedName>
</protein>
<organism evidence="3 4">
    <name type="scientific">Heliomicrobium gestii</name>
    <name type="common">Heliobacterium gestii</name>
    <dbReference type="NCBI Taxonomy" id="2699"/>
    <lineage>
        <taxon>Bacteria</taxon>
        <taxon>Bacillati</taxon>
        <taxon>Bacillota</taxon>
        <taxon>Clostridia</taxon>
        <taxon>Eubacteriales</taxon>
        <taxon>Heliobacteriaceae</taxon>
        <taxon>Heliomicrobium</taxon>
    </lineage>
</organism>
<dbReference type="AlphaFoldDB" id="A0A845LCD5"/>
<comment type="caution">
    <text evidence="3">The sequence shown here is derived from an EMBL/GenBank/DDBJ whole genome shotgun (WGS) entry which is preliminary data.</text>
</comment>
<evidence type="ECO:0000313" key="4">
    <source>
        <dbReference type="Proteomes" id="UP000471031"/>
    </source>
</evidence>
<sequence>MRVLAIGNFSHRYMEHCWRAPLRRLYPDSLVVDTAPLLAVGDGRGRFCHQYILGLLRNDTVDCVLFFTDGGIANDFPDAFFAALRQSQIPVIAIHGDDEPEVWYERNRRFDHRYDMVATHSRRSCERRRAEGWGERALYLPWGYNPAVFRRMPDAEKKYDIVFVGKNKQSGRPEDWFEDSRLRADSLVRLYELCRRQGLRFGLFGMGWEDHPILGEAAGGLVEDDAMVRIFNESKLVFNPSWTADNDFASYQNKLRLFEVAGSGACQLTNHNPDFAASFPDGGGAVYFSNVDELEQKVLYYLRHEEERARIALSALKVARSGHTAEHRVEALMAHVRACFSSEEGGKAREDRTEKGPGGGAASVWAGHPQQIQGTPVCVYGDGIAEPERAFVHLLPPESDLLSIESDYLPIRTFLGSDSPADVLTVRTIVEFPGQDGNFIQVNKENFNGCLLDSDGDQALALLPQDMADRLILPGTTASPLVGLNYLVRASRLDDFMAAVRSGSGFGSAGVGAGAGAGLGSGAGAGAAKGGRADLRIIHSHRIVNRVRFHRSAGRAFSFLNLRGKLDRLMADLKGLGKSVMIYGGRGALPPVAREAIERRGVSFLGYIDRALAGKSLDGHPVFSADMLESLQPDVVLVAATVSGPEIYENLSKSLGRFCVIPLYELEHPSWEIVY</sequence>
<dbReference type="RefSeq" id="WP_161261591.1">
    <property type="nucleotide sequence ID" value="NZ_JAFBDC010000005.1"/>
</dbReference>
<dbReference type="InterPro" id="IPR055259">
    <property type="entry name" value="YkvP/CgeB_Glyco_trans-like"/>
</dbReference>